<evidence type="ECO:0000313" key="3">
    <source>
        <dbReference type="EMBL" id="JAC88956.1"/>
    </source>
</evidence>
<feature type="signal peptide" evidence="1">
    <location>
        <begin position="1"/>
        <end position="23"/>
    </location>
</feature>
<feature type="chain" id="PRO_5007378333" evidence="1">
    <location>
        <begin position="24"/>
        <end position="318"/>
    </location>
</feature>
<dbReference type="AlphaFoldDB" id="A0A081DU90"/>
<evidence type="ECO:0000313" key="2">
    <source>
        <dbReference type="EMBL" id="AIF71028.1"/>
    </source>
</evidence>
<protein>
    <submittedName>
        <fullName evidence="3">Suckerin-6</fullName>
    </submittedName>
</protein>
<reference evidence="3" key="2">
    <citation type="submission" date="2014-06" db="EMBL/GenBank/DDBJ databases">
        <title>Nanoconfined Beta-Sheets Mechanically Reinforce the Supra-Biomolecular Network of Robust Squid Sucker Ring Teeth.</title>
        <authorList>
            <person name="Guerette P.A."/>
            <person name="Hoon S."/>
            <person name="Ding D."/>
            <person name="Amini S."/>
            <person name="Masic A."/>
            <person name="Ravi V."/>
            <person name="Venkatesh B."/>
            <person name="Weaver J.C."/>
            <person name="Miserez A."/>
        </authorList>
    </citation>
    <scope>NUCLEOTIDE SEQUENCE</scope>
    <source>
        <tissue evidence="3">Squid Sucker Ring Tissue</tissue>
    </source>
</reference>
<evidence type="ECO:0000256" key="1">
    <source>
        <dbReference type="SAM" id="SignalP"/>
    </source>
</evidence>
<organism evidence="3">
    <name type="scientific">Sepioteuthis lessoniana</name>
    <name type="common">Bigfin reef squid</name>
    <dbReference type="NCBI Taxonomy" id="34570"/>
    <lineage>
        <taxon>Eukaryota</taxon>
        <taxon>Metazoa</taxon>
        <taxon>Spiralia</taxon>
        <taxon>Lophotrochozoa</taxon>
        <taxon>Mollusca</taxon>
        <taxon>Cephalopoda</taxon>
        <taxon>Coleoidea</taxon>
        <taxon>Decapodiformes</taxon>
        <taxon>Myopsida</taxon>
        <taxon>Loliginidae</taxon>
        <taxon>Sepioteuthis</taxon>
    </lineage>
</organism>
<name>A0A081DU90_SEPLE</name>
<dbReference type="EMBL" id="GBGT01000008">
    <property type="protein sequence ID" value="JAC88956.1"/>
    <property type="molecule type" value="Transcribed_RNA"/>
</dbReference>
<reference evidence="2" key="1">
    <citation type="journal article" date="2014" name="ACS Nano">
        <title>Nanoconfined beta-Sheets Mechanically Reinforce the Supra-Biomolecular Network of Robust Squid Sucker Ring Teeth.</title>
        <authorList>
            <person name="Guerette P.A."/>
            <person name="Hoon S."/>
            <person name="Ding D."/>
            <person name="Amini S."/>
            <person name="Masic A."/>
            <person name="Ravi V."/>
            <person name="Venkatesh B."/>
            <person name="Weaver J.C."/>
            <person name="Miserez A."/>
        </authorList>
    </citation>
    <scope>NUCLEOTIDE SEQUENCE</scope>
    <source>
        <strain evidence="2">Sl6</strain>
    </source>
</reference>
<dbReference type="EMBL" id="KM008566">
    <property type="protein sequence ID" value="AIF71028.1"/>
    <property type="molecule type" value="mRNA"/>
</dbReference>
<keyword evidence="1" id="KW-0732">Signal</keyword>
<accession>A0A081DU90</accession>
<proteinExistence type="evidence at transcript level"/>
<sequence length="318" mass="33750">MAAGHLIVSALLAVIALSSSVNALIPGAVGGFFGAGHPIGTSYSAISHGGPVGAWGHGFGYGLGGLYGGYGLGGHTVSHVSHGPVGLGYGGLYGHYGGYGLGGVYGHGLGGYYGHGLGGVYGHGYGLGGGYGHGYGLGGIYGHYGGYGLGGVYSHYGVGSRTVNHVSHRYHPLGYGITYPIGHAVHRVTQPIAHHGTISRRYAIPHYEVRYVSYPVVQRYVQMVTVNQPYIVPRYETHIRSYQVPVPRYQVHMAQYPVVIPRLHIAESHHPVTHYSQVSHDVHQPIYGVHYPMGHTVQAVSHQVPYVYGSTHAYGGFM</sequence>